<dbReference type="Pfam" id="PF00023">
    <property type="entry name" value="Ank"/>
    <property type="match status" value="2"/>
</dbReference>
<feature type="region of interest" description="Disordered" evidence="5">
    <location>
        <begin position="1"/>
        <end position="23"/>
    </location>
</feature>
<evidence type="ECO:0000256" key="5">
    <source>
        <dbReference type="SAM" id="MobiDB-lite"/>
    </source>
</evidence>
<dbReference type="RefSeq" id="XP_072852655.1">
    <property type="nucleotide sequence ID" value="XM_072996554.1"/>
</dbReference>
<dbReference type="Proteomes" id="UP001652642">
    <property type="component" value="Chromosome 4"/>
</dbReference>
<evidence type="ECO:0000313" key="6">
    <source>
        <dbReference type="Proteomes" id="UP001652642"/>
    </source>
</evidence>
<dbReference type="PROSITE" id="PS50088">
    <property type="entry name" value="ANK_REPEAT"/>
    <property type="match status" value="2"/>
</dbReference>
<dbReference type="SMART" id="SM00248">
    <property type="entry name" value="ANK"/>
    <property type="match status" value="2"/>
</dbReference>
<dbReference type="RefSeq" id="XP_072852654.1">
    <property type="nucleotide sequence ID" value="XM_072996553.1"/>
</dbReference>
<dbReference type="SUPFAM" id="SSF48403">
    <property type="entry name" value="Ankyrin repeat"/>
    <property type="match status" value="1"/>
</dbReference>
<evidence type="ECO:0000256" key="1">
    <source>
        <dbReference type="ARBA" id="ARBA00022737"/>
    </source>
</evidence>
<dbReference type="Gene3D" id="1.25.40.20">
    <property type="entry name" value="Ankyrin repeat-containing domain"/>
    <property type="match status" value="1"/>
</dbReference>
<evidence type="ECO:0000313" key="7">
    <source>
        <dbReference type="RefSeq" id="XP_072852654.1"/>
    </source>
</evidence>
<evidence type="ECO:0000256" key="4">
    <source>
        <dbReference type="PROSITE-ProRule" id="PRU00023"/>
    </source>
</evidence>
<dbReference type="PROSITE" id="PS50297">
    <property type="entry name" value="ANK_REP_REGION"/>
    <property type="match status" value="2"/>
</dbReference>
<gene>
    <name evidence="7 8" type="primary">LOC110086218</name>
</gene>
<evidence type="ECO:0000256" key="3">
    <source>
        <dbReference type="ARBA" id="ARBA00038122"/>
    </source>
</evidence>
<dbReference type="PANTHER" id="PTHR14491">
    <property type="entry name" value="SOSONDOWAH, ISOFORM G"/>
    <property type="match status" value="1"/>
</dbReference>
<evidence type="ECO:0000256" key="2">
    <source>
        <dbReference type="ARBA" id="ARBA00023043"/>
    </source>
</evidence>
<proteinExistence type="inferred from homology"/>
<name>A0ABM5G4S7_9SAUR</name>
<comment type="similarity">
    <text evidence="3">Belongs to the SOWAH family.</text>
</comment>
<feature type="compositionally biased region" description="Low complexity" evidence="5">
    <location>
        <begin position="191"/>
        <end position="201"/>
    </location>
</feature>
<accession>A0ABM5G4S7</accession>
<dbReference type="GeneID" id="110086218"/>
<protein>
    <submittedName>
        <fullName evidence="7 8">Uncharacterized protein isoform X2</fullName>
    </submittedName>
</protein>
<keyword evidence="6" id="KW-1185">Reference proteome</keyword>
<feature type="compositionally biased region" description="Basic and acidic residues" evidence="5">
    <location>
        <begin position="176"/>
        <end position="186"/>
    </location>
</feature>
<dbReference type="InterPro" id="IPR002110">
    <property type="entry name" value="Ankyrin_rpt"/>
</dbReference>
<dbReference type="InterPro" id="IPR036770">
    <property type="entry name" value="Ankyrin_rpt-contain_sf"/>
</dbReference>
<evidence type="ECO:0000313" key="8">
    <source>
        <dbReference type="RefSeq" id="XP_072852655.1"/>
    </source>
</evidence>
<feature type="region of interest" description="Disordered" evidence="5">
    <location>
        <begin position="129"/>
        <end position="222"/>
    </location>
</feature>
<reference evidence="7 8" key="1">
    <citation type="submission" date="2025-05" db="UniProtKB">
        <authorList>
            <consortium name="RefSeq"/>
        </authorList>
    </citation>
    <scope>IDENTIFICATION</scope>
</reference>
<feature type="repeat" description="ANK" evidence="4">
    <location>
        <begin position="24"/>
        <end position="56"/>
    </location>
</feature>
<organism evidence="6 7">
    <name type="scientific">Pogona vitticeps</name>
    <name type="common">central bearded dragon</name>
    <dbReference type="NCBI Taxonomy" id="103695"/>
    <lineage>
        <taxon>Eukaryota</taxon>
        <taxon>Metazoa</taxon>
        <taxon>Chordata</taxon>
        <taxon>Craniata</taxon>
        <taxon>Vertebrata</taxon>
        <taxon>Euteleostomi</taxon>
        <taxon>Lepidosauria</taxon>
        <taxon>Squamata</taxon>
        <taxon>Bifurcata</taxon>
        <taxon>Unidentata</taxon>
        <taxon>Episquamata</taxon>
        <taxon>Toxicofera</taxon>
        <taxon>Iguania</taxon>
        <taxon>Acrodonta</taxon>
        <taxon>Agamidae</taxon>
        <taxon>Amphibolurinae</taxon>
        <taxon>Pogona</taxon>
    </lineage>
</organism>
<keyword evidence="2 4" id="KW-0040">ANK repeat</keyword>
<sequence length="222" mass="24181">MAAGGSQRPPGHPERPASAGSNPCHQEALHWAAKHGREELVVLLLEAGADVNVRAALPVAPWWRLPTTCALLGFPGPLPCLCPGYTPLHVAALHGHQHLMELLIGTFGAGQNIRDYSGHLAMHYLHTEASDRAPATPQLGPTRGERTRNRKRACLLLPKNSSGRPRRPWGSASDLAEEKPDQEGWREGGLPQQQQQQPPEQGKAPGHLSLPPSYRPVRKFSR</sequence>
<feature type="repeat" description="ANK" evidence="4">
    <location>
        <begin position="83"/>
        <end position="104"/>
    </location>
</feature>
<keyword evidence="1" id="KW-0677">Repeat</keyword>
<dbReference type="PANTHER" id="PTHR14491:SF9">
    <property type="entry name" value="ANKYRIN REPEAT DOMAIN-CONTAINING PROTEIN SOWAHB-LIKE"/>
    <property type="match status" value="1"/>
</dbReference>